<evidence type="ECO:0000256" key="11">
    <source>
        <dbReference type="HAMAP-Rule" id="MF_00129"/>
    </source>
</evidence>
<organism evidence="13 14">
    <name type="scientific">Heliorestis convoluta</name>
    <dbReference type="NCBI Taxonomy" id="356322"/>
    <lineage>
        <taxon>Bacteria</taxon>
        <taxon>Bacillati</taxon>
        <taxon>Bacillota</taxon>
        <taxon>Clostridia</taxon>
        <taxon>Eubacteriales</taxon>
        <taxon>Heliobacteriaceae</taxon>
        <taxon>Heliorestis</taxon>
    </lineage>
</organism>
<dbReference type="Gene3D" id="1.10.150.570">
    <property type="entry name" value="GidA associated domain, C-terminal subdomain"/>
    <property type="match status" value="1"/>
</dbReference>
<reference evidence="14" key="1">
    <citation type="submission" date="2019-11" db="EMBL/GenBank/DDBJ databases">
        <title>Genome sequence of Heliorestis convoluta strain HH, an alkaliphilic and minimalistic phototrophic bacterium from a soda lake in Egypt.</title>
        <authorList>
            <person name="Dewey E.D."/>
            <person name="Stokes L.M."/>
            <person name="Burchell B.M."/>
            <person name="Shaffer K.N."/>
            <person name="Huntington A.M."/>
            <person name="Baker J.M."/>
            <person name="Nadendla S."/>
            <person name="Giglio M.G."/>
            <person name="Touchman J.W."/>
            <person name="Blankenship R.E."/>
            <person name="Madigan M.T."/>
            <person name="Sattley W.M."/>
        </authorList>
    </citation>
    <scope>NUCLEOTIDE SEQUENCE [LARGE SCALE GENOMIC DNA]</scope>
    <source>
        <strain evidence="14">HH</strain>
    </source>
</reference>
<keyword evidence="8 11" id="KW-0520">NAD</keyword>
<dbReference type="GO" id="GO:0005829">
    <property type="term" value="C:cytosol"/>
    <property type="evidence" value="ECO:0007669"/>
    <property type="project" value="TreeGrafter"/>
</dbReference>
<dbReference type="Pfam" id="PF01134">
    <property type="entry name" value="GIDA"/>
    <property type="match status" value="1"/>
</dbReference>
<comment type="cofactor">
    <cofactor evidence="1 11">
        <name>FAD</name>
        <dbReference type="ChEBI" id="CHEBI:57692"/>
    </cofactor>
</comment>
<evidence type="ECO:0000313" key="14">
    <source>
        <dbReference type="Proteomes" id="UP000366051"/>
    </source>
</evidence>
<dbReference type="InterPro" id="IPR040131">
    <property type="entry name" value="MnmG_N"/>
</dbReference>
<dbReference type="KEGG" id="hcv:FTV88_0836"/>
<feature type="binding site" evidence="11">
    <location>
        <begin position="273"/>
        <end position="287"/>
    </location>
    <ligand>
        <name>NAD(+)</name>
        <dbReference type="ChEBI" id="CHEBI:57540"/>
    </ligand>
</feature>
<dbReference type="Gene3D" id="3.50.50.60">
    <property type="entry name" value="FAD/NAD(P)-binding domain"/>
    <property type="match status" value="2"/>
</dbReference>
<dbReference type="GO" id="GO:0002098">
    <property type="term" value="P:tRNA wobble uridine modification"/>
    <property type="evidence" value="ECO:0007669"/>
    <property type="project" value="InterPro"/>
</dbReference>
<proteinExistence type="inferred from homology"/>
<dbReference type="Pfam" id="PF13932">
    <property type="entry name" value="SAM_GIDA_C"/>
    <property type="match status" value="1"/>
</dbReference>
<protein>
    <recommendedName>
        <fullName evidence="4 11">tRNA uridine 5-carboxymethylaminomethyl modification enzyme MnmG</fullName>
    </recommendedName>
    <alternativeName>
        <fullName evidence="10 11">Glucose-inhibited division protein A</fullName>
    </alternativeName>
</protein>
<dbReference type="SMART" id="SM01228">
    <property type="entry name" value="GIDA_assoc_3"/>
    <property type="match status" value="1"/>
</dbReference>
<evidence type="ECO:0000256" key="5">
    <source>
        <dbReference type="ARBA" id="ARBA00022630"/>
    </source>
</evidence>
<dbReference type="HAMAP" id="MF_00129">
    <property type="entry name" value="MnmG_GidA"/>
    <property type="match status" value="1"/>
</dbReference>
<comment type="subunit">
    <text evidence="9 11">Homodimer. Heterotetramer of two MnmE and two MnmG subunits.</text>
</comment>
<dbReference type="RefSeq" id="WP_153724466.1">
    <property type="nucleotide sequence ID" value="NZ_CP045875.1"/>
</dbReference>
<evidence type="ECO:0000256" key="7">
    <source>
        <dbReference type="ARBA" id="ARBA00022827"/>
    </source>
</evidence>
<feature type="domain" description="tRNA uridine 5-carboxymethylaminomethyl modification enzyme C-terminal subdomain" evidence="12">
    <location>
        <begin position="556"/>
        <end position="627"/>
    </location>
</feature>
<sequence>MPYEAGQYDVIVIGAGHAGCEAALAAAKMGCHTLVVTIAWDNVALMPCNPAIGGPAKGHLVREIDALGGQMGSAIDHSAIQIRMLNTGKGPAVHALRAQADKKVYQHYMTQQLENQKNLDVRQAMIDEILVEENQVVGIVTQTGATYRSPTVVLTTGTYLTGKIILGDLYYDGGPNGYFSARSLSHSLKKLGLRLGRFKTGTPARVDGKTIDFSKMTEQPGDAGNLRFSFISEPHEREQISCWLTYTTEQTHQIIRDNLHRSPLFSGIIEGTGPRYCPSIEDKVVRFADKKAHQVFIEPEGRETQEYYVQGMSTSLPEDVQLQMLQSIIGLESVKIIRPGYAIEYDYVDPTQLKLSLEHQEIKGLFSAGQINGTSGYEEAAAQGLIAGINAALLVQHKEPFVLKRSDAYIGVLIDDLVTKGTNEPYRMLTSRAEYRLLLRQDNADQRLTEKGRQIGLVDDRRYEIFQEKIKLLQTEKERWQSTMMKPSNEAFMNVLCQENSASITKGISLYDLLRRPELSYKILRPFLDSDKSDSDLETRVSYLAEDVAEQVEIIAKFEGYLAKQETQVERFNKLENKRLPENINYEEIGGLSTEARQKLLQRKPESLGQASRISGVSPADISLLLVYLEQRRRKKKNEGSLDES</sequence>
<feature type="binding site" evidence="11">
    <location>
        <begin position="14"/>
        <end position="19"/>
    </location>
    <ligand>
        <name>FAD</name>
        <dbReference type="ChEBI" id="CHEBI:57692"/>
    </ligand>
</feature>
<dbReference type="Gene3D" id="1.10.10.1800">
    <property type="entry name" value="tRNA uridine 5-carboxymethylaminomethyl modification enzyme MnmG/GidA"/>
    <property type="match status" value="1"/>
</dbReference>
<gene>
    <name evidence="11 13" type="primary">gidA</name>
    <name evidence="11" type="synonym">mnmG</name>
    <name evidence="13" type="ORF">FTV88_0836</name>
</gene>
<dbReference type="InterPro" id="IPR049312">
    <property type="entry name" value="GIDA_C_N"/>
</dbReference>
<dbReference type="FunFam" id="3.50.50.60:FF:000002">
    <property type="entry name" value="tRNA uridine 5-carboxymethylaminomethyl modification enzyme MnmG"/>
    <property type="match status" value="1"/>
</dbReference>
<dbReference type="FunFam" id="1.10.150.570:FF:000001">
    <property type="entry name" value="tRNA uridine 5-carboxymethylaminomethyl modification enzyme MnmG"/>
    <property type="match status" value="1"/>
</dbReference>
<evidence type="ECO:0000256" key="2">
    <source>
        <dbReference type="ARBA" id="ARBA00003717"/>
    </source>
</evidence>
<evidence type="ECO:0000313" key="13">
    <source>
        <dbReference type="EMBL" id="QGG46993.1"/>
    </source>
</evidence>
<evidence type="ECO:0000256" key="6">
    <source>
        <dbReference type="ARBA" id="ARBA00022694"/>
    </source>
</evidence>
<name>A0A5Q2MZW1_9FIRM</name>
<dbReference type="EMBL" id="CP045875">
    <property type="protein sequence ID" value="QGG46993.1"/>
    <property type="molecule type" value="Genomic_DNA"/>
</dbReference>
<evidence type="ECO:0000256" key="9">
    <source>
        <dbReference type="ARBA" id="ARBA00025948"/>
    </source>
</evidence>
<dbReference type="PANTHER" id="PTHR11806">
    <property type="entry name" value="GLUCOSE INHIBITED DIVISION PROTEIN A"/>
    <property type="match status" value="1"/>
</dbReference>
<dbReference type="InterPro" id="IPR020595">
    <property type="entry name" value="MnmG-rel_CS"/>
</dbReference>
<comment type="caution">
    <text evidence="11">Lacks conserved residue(s) required for the propagation of feature annotation.</text>
</comment>
<dbReference type="GO" id="GO:0050660">
    <property type="term" value="F:flavin adenine dinucleotide binding"/>
    <property type="evidence" value="ECO:0007669"/>
    <property type="project" value="UniProtKB-UniRule"/>
</dbReference>
<dbReference type="InterPro" id="IPR004416">
    <property type="entry name" value="MnmG"/>
</dbReference>
<dbReference type="PROSITE" id="PS01281">
    <property type="entry name" value="GIDA_2"/>
    <property type="match status" value="1"/>
</dbReference>
<dbReference type="PANTHER" id="PTHR11806:SF0">
    <property type="entry name" value="PROTEIN MTO1 HOMOLOG, MITOCHONDRIAL"/>
    <property type="match status" value="1"/>
</dbReference>
<keyword evidence="14" id="KW-1185">Reference proteome</keyword>
<evidence type="ECO:0000256" key="8">
    <source>
        <dbReference type="ARBA" id="ARBA00023027"/>
    </source>
</evidence>
<dbReference type="InterPro" id="IPR036188">
    <property type="entry name" value="FAD/NAD-bd_sf"/>
</dbReference>
<evidence type="ECO:0000256" key="10">
    <source>
        <dbReference type="ARBA" id="ARBA00031800"/>
    </source>
</evidence>
<dbReference type="SUPFAM" id="SSF51905">
    <property type="entry name" value="FAD/NAD(P)-binding domain"/>
    <property type="match status" value="1"/>
</dbReference>
<dbReference type="OrthoDB" id="9815560at2"/>
<keyword evidence="7 11" id="KW-0274">FAD</keyword>
<evidence type="ECO:0000256" key="3">
    <source>
        <dbReference type="ARBA" id="ARBA00007653"/>
    </source>
</evidence>
<accession>A0A5Q2MZW1</accession>
<comment type="function">
    <text evidence="2 11">NAD-binding protein involved in the addition of a carboxymethylaminomethyl (cmnm) group at the wobble position (U34) of certain tRNAs, forming tRNA-cmnm(5)s(2)U34.</text>
</comment>
<dbReference type="PRINTS" id="PR00411">
    <property type="entry name" value="PNDRDTASEI"/>
</dbReference>
<comment type="subcellular location">
    <subcellularLocation>
        <location evidence="11">Cytoplasm</location>
    </subcellularLocation>
</comment>
<dbReference type="Proteomes" id="UP000366051">
    <property type="component" value="Chromosome"/>
</dbReference>
<evidence type="ECO:0000259" key="12">
    <source>
        <dbReference type="SMART" id="SM01228"/>
    </source>
</evidence>
<dbReference type="InterPro" id="IPR026904">
    <property type="entry name" value="MnmG_C"/>
</dbReference>
<dbReference type="GO" id="GO:0030488">
    <property type="term" value="P:tRNA methylation"/>
    <property type="evidence" value="ECO:0007669"/>
    <property type="project" value="TreeGrafter"/>
</dbReference>
<evidence type="ECO:0000256" key="1">
    <source>
        <dbReference type="ARBA" id="ARBA00001974"/>
    </source>
</evidence>
<keyword evidence="6 11" id="KW-0819">tRNA processing</keyword>
<dbReference type="InterPro" id="IPR002218">
    <property type="entry name" value="MnmG-rel"/>
</dbReference>
<keyword evidence="5 11" id="KW-0285">Flavoprotein</keyword>
<keyword evidence="11" id="KW-0963">Cytoplasm</keyword>
<evidence type="ECO:0000256" key="4">
    <source>
        <dbReference type="ARBA" id="ARBA00020461"/>
    </source>
</evidence>
<comment type="similarity">
    <text evidence="3 11">Belongs to the MnmG family.</text>
</comment>
<dbReference type="AlphaFoldDB" id="A0A5Q2MZW1"/>
<dbReference type="PROSITE" id="PS01280">
    <property type="entry name" value="GIDA_1"/>
    <property type="match status" value="1"/>
</dbReference>
<dbReference type="InterPro" id="IPR047001">
    <property type="entry name" value="MnmG_C_subdom"/>
</dbReference>
<dbReference type="NCBIfam" id="TIGR00136">
    <property type="entry name" value="mnmG_gidA"/>
    <property type="match status" value="1"/>
</dbReference>
<dbReference type="InterPro" id="IPR044920">
    <property type="entry name" value="MnmG_C_subdom_sf"/>
</dbReference>
<dbReference type="Pfam" id="PF21680">
    <property type="entry name" value="GIDA_C_1st"/>
    <property type="match status" value="1"/>
</dbReference>